<dbReference type="InterPro" id="IPR001538">
    <property type="entry name" value="Man6P_isomerase-2_C"/>
</dbReference>
<evidence type="ECO:0000259" key="10">
    <source>
        <dbReference type="Pfam" id="PF00483"/>
    </source>
</evidence>
<dbReference type="SUPFAM" id="SSF53448">
    <property type="entry name" value="Nucleotide-diphospho-sugar transferases"/>
    <property type="match status" value="1"/>
</dbReference>
<dbReference type="GO" id="GO:0009298">
    <property type="term" value="P:GDP-mannose biosynthetic process"/>
    <property type="evidence" value="ECO:0007669"/>
    <property type="project" value="UniProtKB-UniPathway"/>
</dbReference>
<dbReference type="InterPro" id="IPR054566">
    <property type="entry name" value="ManC/GMP-like_b-helix"/>
</dbReference>
<evidence type="ECO:0000256" key="3">
    <source>
        <dbReference type="ARBA" id="ARBA00012387"/>
    </source>
</evidence>
<dbReference type="Pfam" id="PF01050">
    <property type="entry name" value="MannoseP_isomer"/>
    <property type="match status" value="1"/>
</dbReference>
<dbReference type="Pfam" id="PF00483">
    <property type="entry name" value="NTP_transferase"/>
    <property type="match status" value="1"/>
</dbReference>
<dbReference type="GO" id="GO:0016853">
    <property type="term" value="F:isomerase activity"/>
    <property type="evidence" value="ECO:0007669"/>
    <property type="project" value="UniProtKB-KW"/>
</dbReference>
<comment type="caution">
    <text evidence="13">The sequence shown here is derived from an EMBL/GenBank/DDBJ whole genome shotgun (WGS) entry which is preliminary data.</text>
</comment>
<dbReference type="SUPFAM" id="SSF51182">
    <property type="entry name" value="RmlC-like cupins"/>
    <property type="match status" value="1"/>
</dbReference>
<dbReference type="EC" id="2.7.7.13" evidence="3"/>
<evidence type="ECO:0000256" key="6">
    <source>
        <dbReference type="ARBA" id="ARBA00022741"/>
    </source>
</evidence>
<evidence type="ECO:0000256" key="8">
    <source>
        <dbReference type="ARBA" id="ARBA00047343"/>
    </source>
</evidence>
<feature type="domain" description="MannoseP isomerase/GMP-like beta-helix" evidence="12">
    <location>
        <begin position="314"/>
        <end position="360"/>
    </location>
</feature>
<keyword evidence="13" id="KW-0413">Isomerase</keyword>
<accession>A0A176RUE6</accession>
<evidence type="ECO:0000313" key="13">
    <source>
        <dbReference type="EMBL" id="OAD19358.1"/>
    </source>
</evidence>
<dbReference type="PATRIC" id="fig|1003181.4.peg.6633"/>
<evidence type="ECO:0000256" key="1">
    <source>
        <dbReference type="ARBA" id="ARBA00004823"/>
    </source>
</evidence>
<proteinExistence type="inferred from homology"/>
<feature type="domain" description="Mannose-6-phosphate isomerase type II C-terminal" evidence="11">
    <location>
        <begin position="364"/>
        <end position="478"/>
    </location>
</feature>
<dbReference type="Gene3D" id="2.60.120.10">
    <property type="entry name" value="Jelly Rolls"/>
    <property type="match status" value="1"/>
</dbReference>
<dbReference type="PANTHER" id="PTHR46390:SF1">
    <property type="entry name" value="MANNOSE-1-PHOSPHATE GUANYLYLTRANSFERASE"/>
    <property type="match status" value="1"/>
</dbReference>
<dbReference type="PANTHER" id="PTHR46390">
    <property type="entry name" value="MANNOSE-1-PHOSPHATE GUANYLYLTRANSFERASE"/>
    <property type="match status" value="1"/>
</dbReference>
<sequence length="483" mass="53562">MASTLVLITTGTIMLTPVILSGGVGSRLWPLSRESYPKQLLALVGNRTLLQNTVTRLEGLADLSPPLMVCNESHRFLVAEQLRNIDISPAHIILEPVGRNTAPAAAVAALTAIADEPEALLLVLPADHLIANAAAFRETISAGVPLAQANYLVTFGIVPNRPETGYGYINATDFIEDSIALSIKRFVEKPDIDTAQHYVDSGEYYWNSGMFLFKASQYLKELEAFAPEMLRACRQAIDNAAQDKDFLRLETATFKTCPSDSIDYAVMEHTKAGVVIPLDAGWNDVGAWSSLWEVSEQDSEGNVIQGDILTENVRNSYLRAEHRLLTAIGVEDLMIVETADAVLVAHKDHVQDVKQIVSRLKASERTEAELHCKVFRPWGSYECIDAEDRFQVKRITVNPGASLSLQMHYHRSEHWIVVKGTARITQDDKNVILTENQSTYIPLGIKHRLENPGKLSLELIEVQSGSYLGEDDIVRFDDVYGRH</sequence>
<organism evidence="13 14">
    <name type="scientific">Candidatus Thiomargarita nelsonii</name>
    <dbReference type="NCBI Taxonomy" id="1003181"/>
    <lineage>
        <taxon>Bacteria</taxon>
        <taxon>Pseudomonadati</taxon>
        <taxon>Pseudomonadota</taxon>
        <taxon>Gammaproteobacteria</taxon>
        <taxon>Thiotrichales</taxon>
        <taxon>Thiotrichaceae</taxon>
        <taxon>Thiomargarita</taxon>
    </lineage>
</organism>
<gene>
    <name evidence="13" type="ORF">THIOM_005014</name>
</gene>
<dbReference type="GO" id="GO:0000271">
    <property type="term" value="P:polysaccharide biosynthetic process"/>
    <property type="evidence" value="ECO:0007669"/>
    <property type="project" value="InterPro"/>
</dbReference>
<dbReference type="NCBIfam" id="TIGR01479">
    <property type="entry name" value="GMP_PMI"/>
    <property type="match status" value="1"/>
</dbReference>
<dbReference type="InterPro" id="IPR014710">
    <property type="entry name" value="RmlC-like_jellyroll"/>
</dbReference>
<dbReference type="FunFam" id="3.90.550.10:FF:000046">
    <property type="entry name" value="Mannose-1-phosphate guanylyltransferase (GDP)"/>
    <property type="match status" value="1"/>
</dbReference>
<dbReference type="CDD" id="cd02509">
    <property type="entry name" value="GDP-M1P_Guanylyltransferase"/>
    <property type="match status" value="1"/>
</dbReference>
<dbReference type="FunFam" id="2.60.120.10:FF:000032">
    <property type="entry name" value="Mannose-1-phosphate guanylyltransferase/mannose-6-phosphate isomerase"/>
    <property type="match status" value="1"/>
</dbReference>
<protein>
    <recommendedName>
        <fullName evidence="3">mannose-1-phosphate guanylyltransferase</fullName>
        <ecNumber evidence="3">2.7.7.13</ecNumber>
    </recommendedName>
</protein>
<evidence type="ECO:0000256" key="7">
    <source>
        <dbReference type="ARBA" id="ARBA00023134"/>
    </source>
</evidence>
<dbReference type="InterPro" id="IPR029044">
    <property type="entry name" value="Nucleotide-diphossugar_trans"/>
</dbReference>
<evidence type="ECO:0000313" key="14">
    <source>
        <dbReference type="Proteomes" id="UP000076962"/>
    </source>
</evidence>
<dbReference type="InterPro" id="IPR005835">
    <property type="entry name" value="NTP_transferase_dom"/>
</dbReference>
<feature type="domain" description="Nucleotidyl transferase" evidence="10">
    <location>
        <begin position="17"/>
        <end position="299"/>
    </location>
</feature>
<dbReference type="EMBL" id="LUTY01002833">
    <property type="protein sequence ID" value="OAD19358.1"/>
    <property type="molecule type" value="Genomic_DNA"/>
</dbReference>
<dbReference type="InterPro" id="IPR006375">
    <property type="entry name" value="Man1P_GuaTrfase/Man6P_Isoase"/>
</dbReference>
<reference evidence="13 14" key="1">
    <citation type="submission" date="2016-05" db="EMBL/GenBank/DDBJ databases">
        <title>Single-cell genome of chain-forming Candidatus Thiomargarita nelsonii and comparison to other large sulfur-oxidizing bacteria.</title>
        <authorList>
            <person name="Winkel M."/>
            <person name="Salman V."/>
            <person name="Woyke T."/>
            <person name="Schulz-Vogt H."/>
            <person name="Richter M."/>
            <person name="Flood B."/>
            <person name="Bailey J."/>
            <person name="Amann R."/>
            <person name="Mussmann M."/>
        </authorList>
    </citation>
    <scope>NUCLEOTIDE SEQUENCE [LARGE SCALE GENOMIC DNA]</scope>
    <source>
        <strain evidence="13 14">THI036</strain>
    </source>
</reference>
<dbReference type="Gene3D" id="3.90.550.10">
    <property type="entry name" value="Spore Coat Polysaccharide Biosynthesis Protein SpsA, Chain A"/>
    <property type="match status" value="1"/>
</dbReference>
<evidence type="ECO:0000259" key="12">
    <source>
        <dbReference type="Pfam" id="PF22640"/>
    </source>
</evidence>
<keyword evidence="14" id="KW-1185">Reference proteome</keyword>
<dbReference type="Pfam" id="PF22640">
    <property type="entry name" value="ManC_GMP_beta-helix"/>
    <property type="match status" value="1"/>
</dbReference>
<evidence type="ECO:0000256" key="4">
    <source>
        <dbReference type="ARBA" id="ARBA00022679"/>
    </source>
</evidence>
<keyword evidence="7" id="KW-0342">GTP-binding</keyword>
<dbReference type="AlphaFoldDB" id="A0A176RUE6"/>
<dbReference type="GO" id="GO:0005525">
    <property type="term" value="F:GTP binding"/>
    <property type="evidence" value="ECO:0007669"/>
    <property type="project" value="UniProtKB-KW"/>
</dbReference>
<dbReference type="GO" id="GO:0004475">
    <property type="term" value="F:mannose-1-phosphate guanylyltransferase (GTP) activity"/>
    <property type="evidence" value="ECO:0007669"/>
    <property type="project" value="UniProtKB-EC"/>
</dbReference>
<dbReference type="Proteomes" id="UP000076962">
    <property type="component" value="Unassembled WGS sequence"/>
</dbReference>
<dbReference type="CDD" id="cd02213">
    <property type="entry name" value="cupin_PMI_typeII_C"/>
    <property type="match status" value="1"/>
</dbReference>
<name>A0A176RUE6_9GAMM</name>
<comment type="similarity">
    <text evidence="2 9">Belongs to the mannose-6-phosphate isomerase type 2 family.</text>
</comment>
<evidence type="ECO:0000256" key="5">
    <source>
        <dbReference type="ARBA" id="ARBA00022695"/>
    </source>
</evidence>
<dbReference type="InterPro" id="IPR049577">
    <property type="entry name" value="GMPP_N"/>
</dbReference>
<keyword evidence="5 13" id="KW-0548">Nucleotidyltransferase</keyword>
<keyword evidence="6" id="KW-0547">Nucleotide-binding</keyword>
<comment type="catalytic activity">
    <reaction evidence="8">
        <text>alpha-D-mannose 1-phosphate + GTP + H(+) = GDP-alpha-D-mannose + diphosphate</text>
        <dbReference type="Rhea" id="RHEA:15229"/>
        <dbReference type="ChEBI" id="CHEBI:15378"/>
        <dbReference type="ChEBI" id="CHEBI:33019"/>
        <dbReference type="ChEBI" id="CHEBI:37565"/>
        <dbReference type="ChEBI" id="CHEBI:57527"/>
        <dbReference type="ChEBI" id="CHEBI:58409"/>
        <dbReference type="EC" id="2.7.7.13"/>
    </reaction>
</comment>
<evidence type="ECO:0000256" key="2">
    <source>
        <dbReference type="ARBA" id="ARBA00006115"/>
    </source>
</evidence>
<comment type="pathway">
    <text evidence="1">Nucleotide-sugar biosynthesis; GDP-alpha-D-mannose biosynthesis; GDP-alpha-D-mannose from alpha-D-mannose 1-phosphate (GTP route): step 1/1.</text>
</comment>
<evidence type="ECO:0000259" key="11">
    <source>
        <dbReference type="Pfam" id="PF01050"/>
    </source>
</evidence>
<dbReference type="InterPro" id="IPR051161">
    <property type="entry name" value="Mannose-6P_isomerase_type2"/>
</dbReference>
<dbReference type="InterPro" id="IPR011051">
    <property type="entry name" value="RmlC_Cupin_sf"/>
</dbReference>
<evidence type="ECO:0000256" key="9">
    <source>
        <dbReference type="RuleBase" id="RU004190"/>
    </source>
</evidence>
<keyword evidence="4 13" id="KW-0808">Transferase</keyword>
<dbReference type="UniPathway" id="UPA00126">
    <property type="reaction ID" value="UER00930"/>
</dbReference>